<dbReference type="Proteomes" id="UP000036681">
    <property type="component" value="Unplaced"/>
</dbReference>
<keyword evidence="8" id="KW-1185">Reference proteome</keyword>
<evidence type="ECO:0000256" key="4">
    <source>
        <dbReference type="ARBA" id="ARBA00023136"/>
    </source>
</evidence>
<dbReference type="InterPro" id="IPR036640">
    <property type="entry name" value="ABC1_TM_sf"/>
</dbReference>
<dbReference type="Gene3D" id="1.20.1560.10">
    <property type="entry name" value="ABC transporter type 1, transmembrane domain"/>
    <property type="match status" value="1"/>
</dbReference>
<keyword evidence="4 6" id="KW-0472">Membrane</keyword>
<dbReference type="GO" id="GO:0015421">
    <property type="term" value="F:ABC-type oligopeptide transporter activity"/>
    <property type="evidence" value="ECO:0007669"/>
    <property type="project" value="TreeGrafter"/>
</dbReference>
<evidence type="ECO:0000313" key="8">
    <source>
        <dbReference type="Proteomes" id="UP000036681"/>
    </source>
</evidence>
<dbReference type="GO" id="GO:0090374">
    <property type="term" value="P:oligopeptide export from mitochondrion"/>
    <property type="evidence" value="ECO:0007669"/>
    <property type="project" value="TreeGrafter"/>
</dbReference>
<dbReference type="WBParaSite" id="ALUE_0000035301-mRNA-1">
    <property type="protein sequence ID" value="ALUE_0000035301-mRNA-1"/>
    <property type="gene ID" value="ALUE_0000035301"/>
</dbReference>
<protein>
    <submittedName>
        <fullName evidence="9">ABC transmembrane type-1 domain-containing protein</fullName>
    </submittedName>
</protein>
<dbReference type="InterPro" id="IPR027417">
    <property type="entry name" value="P-loop_NTPase"/>
</dbReference>
<dbReference type="SUPFAM" id="SSF90123">
    <property type="entry name" value="ABC transporter transmembrane region"/>
    <property type="match status" value="1"/>
</dbReference>
<keyword evidence="5" id="KW-0175">Coiled coil</keyword>
<feature type="coiled-coil region" evidence="5">
    <location>
        <begin position="70"/>
        <end position="97"/>
    </location>
</feature>
<dbReference type="Pfam" id="PF00664">
    <property type="entry name" value="ABC_membrane"/>
    <property type="match status" value="1"/>
</dbReference>
<dbReference type="InterPro" id="IPR039421">
    <property type="entry name" value="Type_1_exporter"/>
</dbReference>
<feature type="transmembrane region" description="Helical" evidence="6">
    <location>
        <begin position="114"/>
        <end position="139"/>
    </location>
</feature>
<name>A0A0M3HFQ8_ASCLU</name>
<evidence type="ECO:0000313" key="9">
    <source>
        <dbReference type="WBParaSite" id="ALUE_0000035301-mRNA-1"/>
    </source>
</evidence>
<feature type="domain" description="ABC transmembrane type-1" evidence="7">
    <location>
        <begin position="116"/>
        <end position="239"/>
    </location>
</feature>
<comment type="subcellular location">
    <subcellularLocation>
        <location evidence="1">Membrane</location>
        <topology evidence="1">Multi-pass membrane protein</topology>
    </subcellularLocation>
</comment>
<proteinExistence type="predicted"/>
<organism evidence="8 9">
    <name type="scientific">Ascaris lumbricoides</name>
    <name type="common">Giant roundworm</name>
    <dbReference type="NCBI Taxonomy" id="6252"/>
    <lineage>
        <taxon>Eukaryota</taxon>
        <taxon>Metazoa</taxon>
        <taxon>Ecdysozoa</taxon>
        <taxon>Nematoda</taxon>
        <taxon>Chromadorea</taxon>
        <taxon>Rhabditida</taxon>
        <taxon>Spirurina</taxon>
        <taxon>Ascaridomorpha</taxon>
        <taxon>Ascaridoidea</taxon>
        <taxon>Ascarididae</taxon>
        <taxon>Ascaris</taxon>
    </lineage>
</organism>
<dbReference type="PANTHER" id="PTHR43394:SF18">
    <property type="entry name" value="ABC TRANSPORTER B FAMILY MEMBER 11-LIKE"/>
    <property type="match status" value="1"/>
</dbReference>
<dbReference type="InterPro" id="IPR011527">
    <property type="entry name" value="ABC1_TM_dom"/>
</dbReference>
<keyword evidence="3 6" id="KW-1133">Transmembrane helix</keyword>
<evidence type="ECO:0000256" key="5">
    <source>
        <dbReference type="SAM" id="Coils"/>
    </source>
</evidence>
<dbReference type="PROSITE" id="PS50929">
    <property type="entry name" value="ABC_TM1F"/>
    <property type="match status" value="1"/>
</dbReference>
<dbReference type="GO" id="GO:0005743">
    <property type="term" value="C:mitochondrial inner membrane"/>
    <property type="evidence" value="ECO:0007669"/>
    <property type="project" value="TreeGrafter"/>
</dbReference>
<accession>A0A0M3HFQ8</accession>
<evidence type="ECO:0000256" key="2">
    <source>
        <dbReference type="ARBA" id="ARBA00022692"/>
    </source>
</evidence>
<evidence type="ECO:0000256" key="6">
    <source>
        <dbReference type="SAM" id="Phobius"/>
    </source>
</evidence>
<reference evidence="9" key="1">
    <citation type="submission" date="2017-02" db="UniProtKB">
        <authorList>
            <consortium name="WormBaseParasite"/>
        </authorList>
    </citation>
    <scope>IDENTIFICATION</scope>
</reference>
<dbReference type="Gene3D" id="3.40.50.300">
    <property type="entry name" value="P-loop containing nucleotide triphosphate hydrolases"/>
    <property type="match status" value="1"/>
</dbReference>
<dbReference type="GO" id="GO:0005524">
    <property type="term" value="F:ATP binding"/>
    <property type="evidence" value="ECO:0007669"/>
    <property type="project" value="InterPro"/>
</dbReference>
<feature type="transmembrane region" description="Helical" evidence="6">
    <location>
        <begin position="159"/>
        <end position="184"/>
    </location>
</feature>
<sequence>MFILNLGTHTELMELDGVYTQLVRAQEIEKTNKEEKNEEDLIGDNVAEFKRFSSINRSRKATTSRMSRRLSRALSNVSAANRAVEDIKEEAEEHKVEPSGIIEIIRFSRKEWPLLIFALVGSIAKGFTFPIFSIIYGAMFKSLSLPSDDEKMAGARMNAIYFSILGICAGIATFTGGFLFGWAGESLTSRLRLKLFRHILRQDGRYFDSLEHAPGKLTTRLATDAPNVRAAIDQRFYSLRVQRDSTKTPSHLLNRLI</sequence>
<dbReference type="PANTHER" id="PTHR43394">
    <property type="entry name" value="ATP-DEPENDENT PERMEASE MDL1, MITOCHONDRIAL"/>
    <property type="match status" value="1"/>
</dbReference>
<evidence type="ECO:0000259" key="7">
    <source>
        <dbReference type="PROSITE" id="PS50929"/>
    </source>
</evidence>
<keyword evidence="2 6" id="KW-0812">Transmembrane</keyword>
<evidence type="ECO:0000256" key="1">
    <source>
        <dbReference type="ARBA" id="ARBA00004141"/>
    </source>
</evidence>
<evidence type="ECO:0000256" key="3">
    <source>
        <dbReference type="ARBA" id="ARBA00022989"/>
    </source>
</evidence>
<dbReference type="AlphaFoldDB" id="A0A0M3HFQ8"/>